<dbReference type="InterPro" id="IPR027417">
    <property type="entry name" value="P-loop_NTPase"/>
</dbReference>
<dbReference type="InterPro" id="IPR017871">
    <property type="entry name" value="ABC_transporter-like_CS"/>
</dbReference>
<dbReference type="EMBL" id="CACSIP010000014">
    <property type="protein sequence ID" value="CAA0115863.1"/>
    <property type="molecule type" value="Genomic_DNA"/>
</dbReference>
<feature type="domain" description="ABC transporter" evidence="8">
    <location>
        <begin position="4"/>
        <end position="254"/>
    </location>
</feature>
<dbReference type="FunFam" id="3.40.50.300:FF:000016">
    <property type="entry name" value="Oligopeptide ABC transporter ATP-binding component"/>
    <property type="match status" value="1"/>
</dbReference>
<dbReference type="Pfam" id="PF08352">
    <property type="entry name" value="oligo_HPY"/>
    <property type="match status" value="1"/>
</dbReference>
<dbReference type="InterPro" id="IPR050388">
    <property type="entry name" value="ABC_Ni/Peptide_Import"/>
</dbReference>
<keyword evidence="7" id="KW-0472">Membrane</keyword>
<gene>
    <name evidence="9" type="primary">dppD_2</name>
    <name evidence="9" type="ORF">AELLOGFF_03831</name>
</gene>
<reference evidence="9 10" key="1">
    <citation type="submission" date="2019-11" db="EMBL/GenBank/DDBJ databases">
        <authorList>
            <person name="Holert J."/>
        </authorList>
    </citation>
    <scope>NUCLEOTIDE SEQUENCE [LARGE SCALE GENOMIC DNA]</scope>
    <source>
        <strain evidence="9">BC8_1</strain>
    </source>
</reference>
<dbReference type="PANTHER" id="PTHR43297">
    <property type="entry name" value="OLIGOPEPTIDE TRANSPORT ATP-BINDING PROTEIN APPD"/>
    <property type="match status" value="1"/>
</dbReference>
<keyword evidence="6 9" id="KW-0067">ATP-binding</keyword>
<evidence type="ECO:0000256" key="7">
    <source>
        <dbReference type="ARBA" id="ARBA00023136"/>
    </source>
</evidence>
<dbReference type="AlphaFoldDB" id="A0A5S9QEV4"/>
<dbReference type="GO" id="GO:0016887">
    <property type="term" value="F:ATP hydrolysis activity"/>
    <property type="evidence" value="ECO:0007669"/>
    <property type="project" value="InterPro"/>
</dbReference>
<keyword evidence="5" id="KW-0547">Nucleotide-binding</keyword>
<dbReference type="SMART" id="SM00382">
    <property type="entry name" value="AAA"/>
    <property type="match status" value="1"/>
</dbReference>
<keyword evidence="3" id="KW-0813">Transport</keyword>
<evidence type="ECO:0000256" key="1">
    <source>
        <dbReference type="ARBA" id="ARBA00004202"/>
    </source>
</evidence>
<dbReference type="GO" id="GO:0005886">
    <property type="term" value="C:plasma membrane"/>
    <property type="evidence" value="ECO:0007669"/>
    <property type="project" value="UniProtKB-SubCell"/>
</dbReference>
<dbReference type="NCBIfam" id="TIGR01727">
    <property type="entry name" value="oligo_HPY"/>
    <property type="match status" value="1"/>
</dbReference>
<comment type="similarity">
    <text evidence="2">Belongs to the ABC transporter superfamily.</text>
</comment>
<comment type="subcellular location">
    <subcellularLocation>
        <location evidence="1">Cell membrane</location>
        <topology evidence="1">Peripheral membrane protein</topology>
    </subcellularLocation>
</comment>
<dbReference type="InterPro" id="IPR013563">
    <property type="entry name" value="Oligopep_ABC_C"/>
</dbReference>
<dbReference type="PROSITE" id="PS50893">
    <property type="entry name" value="ABC_TRANSPORTER_2"/>
    <property type="match status" value="1"/>
</dbReference>
<evidence type="ECO:0000256" key="4">
    <source>
        <dbReference type="ARBA" id="ARBA00022475"/>
    </source>
</evidence>
<organism evidence="9 10">
    <name type="scientific">Mycolicibacterium vanbaalenii</name>
    <name type="common">Mycobacterium vanbaalenii</name>
    <dbReference type="NCBI Taxonomy" id="110539"/>
    <lineage>
        <taxon>Bacteria</taxon>
        <taxon>Bacillati</taxon>
        <taxon>Actinomycetota</taxon>
        <taxon>Actinomycetes</taxon>
        <taxon>Mycobacteriales</taxon>
        <taxon>Mycobacteriaceae</taxon>
        <taxon>Mycolicibacterium</taxon>
    </lineage>
</organism>
<proteinExistence type="inferred from homology"/>
<keyword evidence="10" id="KW-1185">Reference proteome</keyword>
<evidence type="ECO:0000313" key="10">
    <source>
        <dbReference type="Proteomes" id="UP000430146"/>
    </source>
</evidence>
<sequence length="342" mass="37333">MTLLSVEDLSVQFGHRSEPVTVVNRITFRIEPGEVLGLVGESGSGKSVTSRAVLRMIKQPGRISSGSVSFDGRDVLGMSNGNLRRFRATEVGMVFQDPFSALNPVVRVGSQLIETLRLNVGLGRKPARERAVELLESVGIPDPERNFAAYPHQLSGGMRQRVMIALATAANPRLLLADEPTTALDVTTQQQILKLLATMQRDLGMAMLLVSHDFGVISQMCDRVLVMYGGTIVESGSVHDIYNDPRHPYTKALLATVPKLEVPEGDDRHRWALPGQPPDPRSRPTGCVFAPRCEFVMDDCLDTAVELRPVDVRRYSACLFDSPGRDKQTHLGPVAIGGGLVD</sequence>
<accession>A0A5S9QEV4</accession>
<protein>
    <submittedName>
        <fullName evidence="9">Dipeptide transport ATP-binding protein DppD</fullName>
    </submittedName>
</protein>
<evidence type="ECO:0000256" key="6">
    <source>
        <dbReference type="ARBA" id="ARBA00022840"/>
    </source>
</evidence>
<keyword evidence="4" id="KW-1003">Cell membrane</keyword>
<name>A0A5S9QEV4_MYCVN</name>
<evidence type="ECO:0000256" key="3">
    <source>
        <dbReference type="ARBA" id="ARBA00022448"/>
    </source>
</evidence>
<dbReference type="Proteomes" id="UP000430146">
    <property type="component" value="Unassembled WGS sequence"/>
</dbReference>
<dbReference type="PANTHER" id="PTHR43297:SF2">
    <property type="entry name" value="DIPEPTIDE TRANSPORT ATP-BINDING PROTEIN DPPD"/>
    <property type="match status" value="1"/>
</dbReference>
<evidence type="ECO:0000256" key="2">
    <source>
        <dbReference type="ARBA" id="ARBA00005417"/>
    </source>
</evidence>
<dbReference type="GO" id="GO:0015833">
    <property type="term" value="P:peptide transport"/>
    <property type="evidence" value="ECO:0007669"/>
    <property type="project" value="InterPro"/>
</dbReference>
<evidence type="ECO:0000256" key="5">
    <source>
        <dbReference type="ARBA" id="ARBA00022741"/>
    </source>
</evidence>
<dbReference type="CDD" id="cd03257">
    <property type="entry name" value="ABC_NikE_OppD_transporters"/>
    <property type="match status" value="1"/>
</dbReference>
<evidence type="ECO:0000313" key="9">
    <source>
        <dbReference type="EMBL" id="CAA0115863.1"/>
    </source>
</evidence>
<dbReference type="InterPro" id="IPR003439">
    <property type="entry name" value="ABC_transporter-like_ATP-bd"/>
</dbReference>
<dbReference type="InterPro" id="IPR003593">
    <property type="entry name" value="AAA+_ATPase"/>
</dbReference>
<dbReference type="GO" id="GO:0005524">
    <property type="term" value="F:ATP binding"/>
    <property type="evidence" value="ECO:0007669"/>
    <property type="project" value="UniProtKB-KW"/>
</dbReference>
<dbReference type="PROSITE" id="PS00211">
    <property type="entry name" value="ABC_TRANSPORTER_1"/>
    <property type="match status" value="1"/>
</dbReference>
<dbReference type="Gene3D" id="3.40.50.300">
    <property type="entry name" value="P-loop containing nucleotide triphosphate hydrolases"/>
    <property type="match status" value="1"/>
</dbReference>
<evidence type="ECO:0000259" key="8">
    <source>
        <dbReference type="PROSITE" id="PS50893"/>
    </source>
</evidence>
<dbReference type="Pfam" id="PF00005">
    <property type="entry name" value="ABC_tran"/>
    <property type="match status" value="1"/>
</dbReference>
<dbReference type="SUPFAM" id="SSF52540">
    <property type="entry name" value="P-loop containing nucleoside triphosphate hydrolases"/>
    <property type="match status" value="1"/>
</dbReference>